<dbReference type="GO" id="GO:0042254">
    <property type="term" value="P:ribosome biogenesis"/>
    <property type="evidence" value="ECO:0007669"/>
    <property type="project" value="UniProtKB-KW"/>
</dbReference>
<evidence type="ECO:0000313" key="7">
    <source>
        <dbReference type="Proteomes" id="UP000464787"/>
    </source>
</evidence>
<name>A0A857J4L5_9BURK</name>
<dbReference type="GO" id="GO:0005829">
    <property type="term" value="C:cytosol"/>
    <property type="evidence" value="ECO:0007669"/>
    <property type="project" value="TreeGrafter"/>
</dbReference>
<dbReference type="EMBL" id="CP047650">
    <property type="protein sequence ID" value="QHI98049.1"/>
    <property type="molecule type" value="Genomic_DNA"/>
</dbReference>
<dbReference type="AlphaFoldDB" id="A0A857J4L5"/>
<dbReference type="PANTHER" id="PTHR38099:SF1">
    <property type="entry name" value="LARGE RIBOSOMAL RNA SUBUNIT ACCUMULATION PROTEIN YCED"/>
    <property type="match status" value="1"/>
</dbReference>
<accession>A0A857J4L5</accession>
<dbReference type="Proteomes" id="UP000464787">
    <property type="component" value="Chromosome"/>
</dbReference>
<evidence type="ECO:0000256" key="1">
    <source>
        <dbReference type="ARBA" id="ARBA00002868"/>
    </source>
</evidence>
<organism evidence="6 7">
    <name type="scientific">Xylophilus rhododendri</name>
    <dbReference type="NCBI Taxonomy" id="2697032"/>
    <lineage>
        <taxon>Bacteria</taxon>
        <taxon>Pseudomonadati</taxon>
        <taxon>Pseudomonadota</taxon>
        <taxon>Betaproteobacteria</taxon>
        <taxon>Burkholderiales</taxon>
        <taxon>Xylophilus</taxon>
    </lineage>
</organism>
<evidence type="ECO:0000256" key="3">
    <source>
        <dbReference type="ARBA" id="ARBA00015716"/>
    </source>
</evidence>
<dbReference type="RefSeq" id="WP_160551566.1">
    <property type="nucleotide sequence ID" value="NZ_CP047650.1"/>
</dbReference>
<dbReference type="KEGG" id="xyk:GT347_08600"/>
<protein>
    <recommendedName>
        <fullName evidence="3">Large ribosomal RNA subunit accumulation protein YceD</fullName>
    </recommendedName>
    <alternativeName>
        <fullName evidence="5">23S rRNA accumulation protein YceD</fullName>
    </alternativeName>
</protein>
<keyword evidence="7" id="KW-1185">Reference proteome</keyword>
<keyword evidence="4" id="KW-0690">Ribosome biogenesis</keyword>
<dbReference type="PANTHER" id="PTHR38099">
    <property type="entry name" value="LARGE RIBOSOMAL RNA SUBUNIT ACCUMULATION PROTEIN YCED"/>
    <property type="match status" value="1"/>
</dbReference>
<gene>
    <name evidence="6" type="ORF">GT347_08600</name>
</gene>
<evidence type="ECO:0000256" key="2">
    <source>
        <dbReference type="ARBA" id="ARBA00010740"/>
    </source>
</evidence>
<evidence type="ECO:0000256" key="4">
    <source>
        <dbReference type="ARBA" id="ARBA00022517"/>
    </source>
</evidence>
<dbReference type="InterPro" id="IPR003772">
    <property type="entry name" value="YceD"/>
</dbReference>
<comment type="similarity">
    <text evidence="2">Belongs to the DUF177 domain family.</text>
</comment>
<dbReference type="Pfam" id="PF02620">
    <property type="entry name" value="YceD"/>
    <property type="match status" value="1"/>
</dbReference>
<reference evidence="6 7" key="1">
    <citation type="submission" date="2020-01" db="EMBL/GenBank/DDBJ databases">
        <title>Genome sequencing of strain KACC 21265.</title>
        <authorList>
            <person name="Heo J."/>
            <person name="Kim S.-J."/>
            <person name="Kim J.-S."/>
            <person name="Hong S.-B."/>
            <person name="Kwon S.-W."/>
        </authorList>
    </citation>
    <scope>NUCLEOTIDE SEQUENCE [LARGE SCALE GENOMIC DNA]</scope>
    <source>
        <strain evidence="6 7">KACC 21265</strain>
    </source>
</reference>
<sequence>MEKDFAPDSLDIPAFARAGAELAGADPLARYPRLVEDIAGSPDGFEVRWKAAGEWRAATGSAGQPWLHLDGEATLPMTCQRCLQPVDVEVGFETDFRFVPDERTAETEDEESDEDLLVIRRDFPLRELVEDELLLAMPPVAVHEVCPVALPTAVEDAEFTAAEEKKANPFAVLAGLNKGKLG</sequence>
<evidence type="ECO:0000256" key="5">
    <source>
        <dbReference type="ARBA" id="ARBA00031841"/>
    </source>
</evidence>
<proteinExistence type="inferred from homology"/>
<comment type="function">
    <text evidence="1">Plays a role in synthesis, processing and/or stability of 23S rRNA.</text>
</comment>
<dbReference type="InterPro" id="IPR039255">
    <property type="entry name" value="YceD_bac"/>
</dbReference>
<evidence type="ECO:0000313" key="6">
    <source>
        <dbReference type="EMBL" id="QHI98049.1"/>
    </source>
</evidence>